<accession>A0A1F4VC47</accession>
<evidence type="ECO:0000259" key="3">
    <source>
        <dbReference type="Pfam" id="PF13399"/>
    </source>
</evidence>
<sequence>MDVKTLAKKAALPLLGILVVLGIALAPSIYFYKKYQEAQKAATNPTESAQKEAEKLIAAVSKIMELPEGEVPTVATVSDEDKLKENPFLARAKNGDKILIYKDQVKKAIIYRPSTGKIVDVGAVSINEQQGQVAGAETDQTGSVPEQNKEGETKEPPKEEPKKEEILLKIALFNGTKTTGLTKTVEEKLKTNGIKFEIPDRDNASKDNYNKTLVVGITSGNEDVIKQISELLGADVVALPEGEKKPEANILIIAGQNLVK</sequence>
<organism evidence="4 5">
    <name type="scientific">candidate division WWE3 bacterium RIFCSPLOWO2_01_FULL_41_18</name>
    <dbReference type="NCBI Taxonomy" id="1802625"/>
    <lineage>
        <taxon>Bacteria</taxon>
        <taxon>Katanobacteria</taxon>
    </lineage>
</organism>
<evidence type="ECO:0000256" key="1">
    <source>
        <dbReference type="SAM" id="MobiDB-lite"/>
    </source>
</evidence>
<proteinExistence type="predicted"/>
<protein>
    <recommendedName>
        <fullName evidence="3">LytR/CpsA/Psr regulator C-terminal domain-containing protein</fullName>
    </recommendedName>
</protein>
<dbReference type="AlphaFoldDB" id="A0A1F4VC47"/>
<dbReference type="Proteomes" id="UP000176504">
    <property type="component" value="Unassembled WGS sequence"/>
</dbReference>
<dbReference type="Gene3D" id="3.30.70.2390">
    <property type="match status" value="1"/>
</dbReference>
<feature type="transmembrane region" description="Helical" evidence="2">
    <location>
        <begin position="12"/>
        <end position="32"/>
    </location>
</feature>
<evidence type="ECO:0000313" key="4">
    <source>
        <dbReference type="EMBL" id="OGC54765.1"/>
    </source>
</evidence>
<feature type="compositionally biased region" description="Basic and acidic residues" evidence="1">
    <location>
        <begin position="147"/>
        <end position="162"/>
    </location>
</feature>
<keyword evidence="2" id="KW-0812">Transmembrane</keyword>
<dbReference type="InterPro" id="IPR027381">
    <property type="entry name" value="LytR/CpsA/Psr_C"/>
</dbReference>
<name>A0A1F4VC47_UNCKA</name>
<reference evidence="4 5" key="1">
    <citation type="journal article" date="2016" name="Nat. Commun.">
        <title>Thousands of microbial genomes shed light on interconnected biogeochemical processes in an aquifer system.</title>
        <authorList>
            <person name="Anantharaman K."/>
            <person name="Brown C.T."/>
            <person name="Hug L.A."/>
            <person name="Sharon I."/>
            <person name="Castelle C.J."/>
            <person name="Probst A.J."/>
            <person name="Thomas B.C."/>
            <person name="Singh A."/>
            <person name="Wilkins M.J."/>
            <person name="Karaoz U."/>
            <person name="Brodie E.L."/>
            <person name="Williams K.H."/>
            <person name="Hubbard S.S."/>
            <person name="Banfield J.F."/>
        </authorList>
    </citation>
    <scope>NUCLEOTIDE SEQUENCE [LARGE SCALE GENOMIC DNA]</scope>
</reference>
<comment type="caution">
    <text evidence="4">The sequence shown here is derived from an EMBL/GenBank/DDBJ whole genome shotgun (WGS) entry which is preliminary data.</text>
</comment>
<keyword evidence="2" id="KW-0472">Membrane</keyword>
<dbReference type="EMBL" id="MEVI01000005">
    <property type="protein sequence ID" value="OGC54765.1"/>
    <property type="molecule type" value="Genomic_DNA"/>
</dbReference>
<gene>
    <name evidence="4" type="ORF">A3A78_05115</name>
</gene>
<keyword evidence="2" id="KW-1133">Transmembrane helix</keyword>
<feature type="domain" description="LytR/CpsA/Psr regulator C-terminal" evidence="3">
    <location>
        <begin position="169"/>
        <end position="255"/>
    </location>
</feature>
<evidence type="ECO:0000256" key="2">
    <source>
        <dbReference type="SAM" id="Phobius"/>
    </source>
</evidence>
<dbReference type="Pfam" id="PF13399">
    <property type="entry name" value="LytR_C"/>
    <property type="match status" value="1"/>
</dbReference>
<evidence type="ECO:0000313" key="5">
    <source>
        <dbReference type="Proteomes" id="UP000176504"/>
    </source>
</evidence>
<feature type="region of interest" description="Disordered" evidence="1">
    <location>
        <begin position="130"/>
        <end position="162"/>
    </location>
</feature>
<feature type="compositionally biased region" description="Polar residues" evidence="1">
    <location>
        <begin position="130"/>
        <end position="146"/>
    </location>
</feature>